<organism evidence="4">
    <name type="scientific">Anoxybacillus flavithermus</name>
    <dbReference type="NCBI Taxonomy" id="33934"/>
    <lineage>
        <taxon>Bacteria</taxon>
        <taxon>Bacillati</taxon>
        <taxon>Bacillota</taxon>
        <taxon>Bacilli</taxon>
        <taxon>Bacillales</taxon>
        <taxon>Anoxybacillaceae</taxon>
        <taxon>Anoxybacillus</taxon>
    </lineage>
</organism>
<keyword evidence="2" id="KW-0012">Acyltransferase</keyword>
<gene>
    <name evidence="4" type="ORF">JS44_15360</name>
</gene>
<dbReference type="EMBL" id="JPZO01000145">
    <property type="protein sequence ID" value="KFZ32184.1"/>
    <property type="molecule type" value="Genomic_DNA"/>
</dbReference>
<feature type="domain" description="N-acetyltransferase" evidence="3">
    <location>
        <begin position="5"/>
        <end position="140"/>
    </location>
</feature>
<comment type="caution">
    <text evidence="4">The sequence shown here is derived from an EMBL/GenBank/DDBJ whole genome shotgun (WGS) entry which is preliminary data.</text>
</comment>
<dbReference type="InterPro" id="IPR000182">
    <property type="entry name" value="GNAT_dom"/>
</dbReference>
<dbReference type="PROSITE" id="PS51186">
    <property type="entry name" value="GNAT"/>
    <property type="match status" value="1"/>
</dbReference>
<dbReference type="GO" id="GO:0005737">
    <property type="term" value="C:cytoplasm"/>
    <property type="evidence" value="ECO:0007669"/>
    <property type="project" value="TreeGrafter"/>
</dbReference>
<dbReference type="PANTHER" id="PTHR43626">
    <property type="entry name" value="ACYL-COA N-ACYLTRANSFERASE"/>
    <property type="match status" value="1"/>
</dbReference>
<dbReference type="InterPro" id="IPR016181">
    <property type="entry name" value="Acyl_CoA_acyltransferase"/>
</dbReference>
<reference evidence="4" key="1">
    <citation type="submission" date="2014-08" db="EMBL/GenBank/DDBJ databases">
        <title>Fullgenome sequencing of Anoxybacillus sp.25 isolate from Garga hot-spring Russia.</title>
        <authorList>
            <person name="Rozanov A.S."/>
            <person name="Kotenko A.V."/>
            <person name="Malup T.K."/>
            <person name="Peltek S.E."/>
        </authorList>
    </citation>
    <scope>NUCLEOTIDE SEQUENCE [LARGE SCALE GENOMIC DNA]</scope>
    <source>
        <strain evidence="4">25</strain>
    </source>
</reference>
<accession>A0A094J2A4</accession>
<dbReference type="GO" id="GO:0008080">
    <property type="term" value="F:N-acetyltransferase activity"/>
    <property type="evidence" value="ECO:0007669"/>
    <property type="project" value="InterPro"/>
</dbReference>
<protein>
    <submittedName>
        <fullName evidence="4">GCN5 family acetyltransferase</fullName>
    </submittedName>
</protein>
<dbReference type="InterPro" id="IPR045039">
    <property type="entry name" value="NSI-like"/>
</dbReference>
<dbReference type="PANTHER" id="PTHR43626:SF4">
    <property type="entry name" value="GCN5-RELATED N-ACETYLTRANSFERASE 2, CHLOROPLASTIC"/>
    <property type="match status" value="1"/>
</dbReference>
<dbReference type="SUPFAM" id="SSF55729">
    <property type="entry name" value="Acyl-CoA N-acyltransferases (Nat)"/>
    <property type="match status" value="1"/>
</dbReference>
<dbReference type="AlphaFoldDB" id="A0A094J2A4"/>
<dbReference type="CDD" id="cd04301">
    <property type="entry name" value="NAT_SF"/>
    <property type="match status" value="1"/>
</dbReference>
<keyword evidence="1 4" id="KW-0808">Transferase</keyword>
<evidence type="ECO:0000259" key="3">
    <source>
        <dbReference type="PROSITE" id="PS51186"/>
    </source>
</evidence>
<dbReference type="Gene3D" id="3.40.630.30">
    <property type="match status" value="1"/>
</dbReference>
<evidence type="ECO:0000313" key="4">
    <source>
        <dbReference type="EMBL" id="KFZ32184.1"/>
    </source>
</evidence>
<evidence type="ECO:0000256" key="1">
    <source>
        <dbReference type="ARBA" id="ARBA00022679"/>
    </source>
</evidence>
<name>A0A094J2A4_9BACL</name>
<proteinExistence type="predicted"/>
<dbReference type="Pfam" id="PF00583">
    <property type="entry name" value="Acetyltransf_1"/>
    <property type="match status" value="1"/>
</dbReference>
<sequence>MGRWHIERNLQNADWKRMKEIYESVGWAKHTEEIIQRVFQASNIVALAFSEGRLVGFGRALSDGVFNAAIYDVVVHRDDQGRGIGKAIVEDLLAQLEAVSCVHLISTTGNEPFYMQTGFRKAKTALARYQSAELATQYLEGGNNIEHSPRNGR</sequence>
<evidence type="ECO:0000256" key="2">
    <source>
        <dbReference type="ARBA" id="ARBA00023315"/>
    </source>
</evidence>